<evidence type="ECO:0000256" key="3">
    <source>
        <dbReference type="ARBA" id="ARBA00022801"/>
    </source>
</evidence>
<evidence type="ECO:0000256" key="2">
    <source>
        <dbReference type="ARBA" id="ARBA00022723"/>
    </source>
</evidence>
<dbReference type="PANTHER" id="PTHR11113:SF14">
    <property type="entry name" value="N-ACETYLGLUCOSAMINE-6-PHOSPHATE DEACETYLASE"/>
    <property type="match status" value="1"/>
</dbReference>
<feature type="domain" description="Amidohydrolase-related" evidence="6">
    <location>
        <begin position="68"/>
        <end position="401"/>
    </location>
</feature>
<evidence type="ECO:0000256" key="4">
    <source>
        <dbReference type="ARBA" id="ARBA00023277"/>
    </source>
</evidence>
<dbReference type="InterPro" id="IPR006680">
    <property type="entry name" value="Amidohydro-rel"/>
</dbReference>
<dbReference type="PANTHER" id="PTHR11113">
    <property type="entry name" value="N-ACETYLGLUCOSAMINE-6-PHOSPHATE DEACETYLASE"/>
    <property type="match status" value="1"/>
</dbReference>
<dbReference type="EMBL" id="BAAAQW010000003">
    <property type="protein sequence ID" value="GAA2197935.1"/>
    <property type="molecule type" value="Genomic_DNA"/>
</dbReference>
<keyword evidence="3 5" id="KW-0378">Hydrolase</keyword>
<dbReference type="Pfam" id="PF01979">
    <property type="entry name" value="Amidohydro_1"/>
    <property type="match status" value="1"/>
</dbReference>
<keyword evidence="8" id="KW-1185">Reference proteome</keyword>
<proteinExistence type="inferred from homology"/>
<evidence type="ECO:0000256" key="1">
    <source>
        <dbReference type="ARBA" id="ARBA00010716"/>
    </source>
</evidence>
<comment type="caution">
    <text evidence="7">The sequence shown here is derived from an EMBL/GenBank/DDBJ whole genome shotgun (WGS) entry which is preliminary data.</text>
</comment>
<dbReference type="RefSeq" id="WP_344298450.1">
    <property type="nucleotide sequence ID" value="NZ_BAAAQW010000003.1"/>
</dbReference>
<dbReference type="Gene3D" id="2.30.40.10">
    <property type="entry name" value="Urease, subunit C, domain 1"/>
    <property type="match status" value="1"/>
</dbReference>
<dbReference type="PIRSF" id="PIRSF038994">
    <property type="entry name" value="NagA"/>
    <property type="match status" value="1"/>
</dbReference>
<name>A0ABP5NFF9_9MICC</name>
<dbReference type="Gene3D" id="3.20.20.140">
    <property type="entry name" value="Metal-dependent hydrolases"/>
    <property type="match status" value="1"/>
</dbReference>
<dbReference type="InterPro" id="IPR032466">
    <property type="entry name" value="Metal_Hydrolase"/>
</dbReference>
<dbReference type="InterPro" id="IPR011059">
    <property type="entry name" value="Metal-dep_hydrolase_composite"/>
</dbReference>
<evidence type="ECO:0000259" key="6">
    <source>
        <dbReference type="Pfam" id="PF01979"/>
    </source>
</evidence>
<evidence type="ECO:0000313" key="7">
    <source>
        <dbReference type="EMBL" id="GAA2197935.1"/>
    </source>
</evidence>
<comment type="similarity">
    <text evidence="1 5">Belongs to the metallo-dependent hydrolases superfamily. NagA family.</text>
</comment>
<dbReference type="InterPro" id="IPR003764">
    <property type="entry name" value="GlcNAc_6-P_deAcase"/>
</dbReference>
<gene>
    <name evidence="7" type="ORF">GCM10009849_08700</name>
</gene>
<dbReference type="Proteomes" id="UP001500432">
    <property type="component" value="Unassembled WGS sequence"/>
</dbReference>
<keyword evidence="4 5" id="KW-0119">Carbohydrate metabolism</keyword>
<dbReference type="SUPFAM" id="SSF51556">
    <property type="entry name" value="Metallo-dependent hydrolases"/>
    <property type="match status" value="1"/>
</dbReference>
<reference evidence="8" key="1">
    <citation type="journal article" date="2019" name="Int. J. Syst. Evol. Microbiol.">
        <title>The Global Catalogue of Microorganisms (GCM) 10K type strain sequencing project: providing services to taxonomists for standard genome sequencing and annotation.</title>
        <authorList>
            <consortium name="The Broad Institute Genomics Platform"/>
            <consortium name="The Broad Institute Genome Sequencing Center for Infectious Disease"/>
            <person name="Wu L."/>
            <person name="Ma J."/>
        </authorList>
    </citation>
    <scope>NUCLEOTIDE SEQUENCE [LARGE SCALE GENOMIC DNA]</scope>
    <source>
        <strain evidence="8">JCM 16034</strain>
    </source>
</reference>
<organism evidence="7 8">
    <name type="scientific">Sinomonas flava</name>
    <dbReference type="NCBI Taxonomy" id="496857"/>
    <lineage>
        <taxon>Bacteria</taxon>
        <taxon>Bacillati</taxon>
        <taxon>Actinomycetota</taxon>
        <taxon>Actinomycetes</taxon>
        <taxon>Micrococcales</taxon>
        <taxon>Micrococcaceae</taxon>
        <taxon>Sinomonas</taxon>
    </lineage>
</organism>
<dbReference type="SUPFAM" id="SSF51338">
    <property type="entry name" value="Composite domain of metallo-dependent hydrolases"/>
    <property type="match status" value="1"/>
</dbReference>
<evidence type="ECO:0000313" key="8">
    <source>
        <dbReference type="Proteomes" id="UP001500432"/>
    </source>
</evidence>
<evidence type="ECO:0000256" key="5">
    <source>
        <dbReference type="PIRNR" id="PIRNR038994"/>
    </source>
</evidence>
<keyword evidence="2" id="KW-0479">Metal-binding</keyword>
<sequence length="420" mass="42088">MSPTDIPGPGGTGTSRLIARGRIVSDGSSIDDAVVAVEDDRIEYAGPAADFDAVAFGGTVLELPPDAVLLPGLVDLHCHGAAGVDFPSADEESARRGVGYLHRSGTTMPLASLVAAPRDDLLRGIDVFAQLDAEDLVAGIHLEGPFLSPAQCGAQDPAHLLDPDTDLAMELIEAASGALATMTYAPELPGAADLVDLLTTHGVTPSLGHTDCDDATADASLEQARDGLSAAGYDGAEGVPTVTHLFNAMPPLHHRSPGPVAASLRAAAAGGAVVELVGDAVHLDPAMVRTVYALVGAANIALVTDSMAAAGLTDGHYTLGTSPVTVAGGIATLDSSGAIAGGTATLLEVVCRAASAGVPLEEAVLSATAVPAAVLGRADEFGSLRRGLRADFVATDGALNLVSVVRGGELLPAPAADHSR</sequence>
<protein>
    <submittedName>
        <fullName evidence="7">Amidohydrolase family protein</fullName>
    </submittedName>
</protein>
<accession>A0ABP5NFF9</accession>